<dbReference type="EMBL" id="LGUV01000002">
    <property type="protein sequence ID" value="KOG57741.1"/>
    <property type="molecule type" value="Genomic_DNA"/>
</dbReference>
<organism evidence="1 2">
    <name type="scientific">Streptomyces virginiae</name>
    <name type="common">Streptomyces cinnamonensis</name>
    <dbReference type="NCBI Taxonomy" id="1961"/>
    <lineage>
        <taxon>Bacteria</taxon>
        <taxon>Bacillati</taxon>
        <taxon>Actinomycetota</taxon>
        <taxon>Actinomycetes</taxon>
        <taxon>Kitasatosporales</taxon>
        <taxon>Streptomycetaceae</taxon>
        <taxon>Streptomyces</taxon>
    </lineage>
</organism>
<sequence>MTAPGRARRHHQDESSLPSIARRLARAQSTQKYCLVPFSTEQVQVGGISPGGLVPQLAQTTGWASDPDGPGR</sequence>
<reference evidence="2" key="1">
    <citation type="submission" date="2015-07" db="EMBL/GenBank/DDBJ databases">
        <authorList>
            <consortium name="Consortium for Microbial Forensics and Genomics (microFORGE)"/>
            <person name="Knight B.M."/>
            <person name="Roberts D.P."/>
            <person name="Lin D."/>
            <person name="Hari K."/>
            <person name="Fletcher J."/>
            <person name="Melcher U."/>
            <person name="Blagden T."/>
            <person name="Winegar R.A."/>
        </authorList>
    </citation>
    <scope>NUCLEOTIDE SEQUENCE [LARGE SCALE GENOMIC DNA]</scope>
    <source>
        <strain evidence="2">NRRL B-1447</strain>
    </source>
</reference>
<name>A0A0L8N4Y1_STRVG</name>
<comment type="caution">
    <text evidence="1">The sequence shown here is derived from an EMBL/GenBank/DDBJ whole genome shotgun (WGS) entry which is preliminary data.</text>
</comment>
<evidence type="ECO:0000313" key="2">
    <source>
        <dbReference type="Proteomes" id="UP000037084"/>
    </source>
</evidence>
<dbReference type="AlphaFoldDB" id="A0A0L8N4Y1"/>
<gene>
    <name evidence="1" type="ORF">ADK75_03135</name>
</gene>
<accession>A0A0L8N4Y1</accession>
<proteinExistence type="predicted"/>
<evidence type="ECO:0000313" key="1">
    <source>
        <dbReference type="EMBL" id="KOG57741.1"/>
    </source>
</evidence>
<protein>
    <submittedName>
        <fullName evidence="1">Uncharacterized protein</fullName>
    </submittedName>
</protein>
<dbReference type="Proteomes" id="UP000037084">
    <property type="component" value="Unassembled WGS sequence"/>
</dbReference>